<dbReference type="AlphaFoldDB" id="A0A929RWC6"/>
<evidence type="ECO:0000313" key="1">
    <source>
        <dbReference type="EMBL" id="MBF0969744.1"/>
    </source>
</evidence>
<sequence length="1279" mass="140256">MRSIYFRQTAHKGLVALLLLFVGSLTTWAQMVTISPQSGKIISAKTKNTHATEAGFGAGFGAMWKHNQLQLTYTTSDNPKFSSAGVFSNHTCDIYAYSRSGNAADERIILIAGLYNVYSNISLPKGYRITKYEITIKNNLTLDQDGAVVGNKSGQAWASTPLTLTHSRTWKFGEVAKDKVPDDSPTGTEPTWLPGLTPISITPHTPVNEIPYTITRGNGTTDDLGSDLYFCFHGNGTSKLAAITIESIKIWFAPDIKFSVPLSAGNSIDDKVSLTENDFSIGRLDIGSIAPRQKGNKTFYAYDQENLSDALASVKLYQEGAVNNGTWDKASGQKTIASLRVDNTTWTSFMNGTYYAEAPTTISMKKTEENSSYTIPAGYRIVGAKFTASPGKAQSGSTSNGFYITSTEGSTTYYLNCNYNYGYAPYVAWSTTASSVWKQDSSGKIYTKVGGYNYYLYNNNSTVQVYTNYYSYWKFLSNGDLVEARTYYPVRKSGNATQVSYWTAQGSTPVKRQATQAGYTPQSYTVTIYGKNGTDVAQTLNIAPSLGQQTYELTDLNNDAVKFSISGLPAATEATNPALMNVEVILEPLNPFISNVNVVCKGKNSEEITRTFTSTDFQLGGEKFVYKVPKGFAHPESVQFSFRNLQSKYADDTYANCTNMPKGNSRYNFAASTYYNLVNDDLYANKDVVADHTYADKIDVEVVGNIPFKFNNMDELSNTSTSTVQRYLTEQLFTAAAYASMTGDVTIYNNGTPTTSSNVPATFSADQAKLKDLQRKNMYLFTTDETRYNIAPTTKEMHRAFAYYKTTIELQLADYTPKVTWKKIYNKTDYYKSSADKDNTEAMYGAVITTSENAGYDNTSQNATTTTGTASAETFGYLTLNQIKNAMTNALSSTDPEAPSSLSQVLYVDNSQLYTIVAQSGTETSPLSSADFRQDLAKNAIVYLPFRATAQMTTNNMGINDSHGSTSFTATQNFLLEDRNPFFAPYDIQLAAGNYATYQRKYTQAGFGATAYSTIVLPYSLSVAADGLHDGNNGELSKFKVYTMKPNGFSYNGNPERAGFDYNSPTAMFSNLTSDTEANTPYLVSLPYDPSNATVFEARQDAALIKATPTHSGHGFVKGTMVASQYNGTASQFTNYYTYSGSQVANDGSGDKIFYFSINRFLAVKNSKNPIIYIYPFRSVYEFGSTSQLLARYLAMFNIALDDNAGETTGITPVQEKATLAVTTARQSIIATASQDTRLTIYSVAGRLISQSTVKAGETRAFSVPSGVYIVNGKKITVE</sequence>
<reference evidence="1" key="1">
    <citation type="submission" date="2020-04" db="EMBL/GenBank/DDBJ databases">
        <title>Deep metagenomics examines the oral microbiome during advanced dental caries in children, revealing novel taxa and co-occurrences with host molecules.</title>
        <authorList>
            <person name="Baker J.L."/>
            <person name="Morton J.T."/>
            <person name="Dinis M."/>
            <person name="Alvarez R."/>
            <person name="Tran N.C."/>
            <person name="Knight R."/>
            <person name="Edlund A."/>
        </authorList>
    </citation>
    <scope>NUCLEOTIDE SEQUENCE</scope>
    <source>
        <strain evidence="1">JCVI_34_bin.1</strain>
    </source>
</reference>
<accession>A0A929RWC6</accession>
<proteinExistence type="predicted"/>
<dbReference type="EMBL" id="JABZGR010000002">
    <property type="protein sequence ID" value="MBF0969744.1"/>
    <property type="molecule type" value="Genomic_DNA"/>
</dbReference>
<evidence type="ECO:0000313" key="2">
    <source>
        <dbReference type="Proteomes" id="UP000704068"/>
    </source>
</evidence>
<protein>
    <submittedName>
        <fullName evidence="1">T9SS C-terminal target domain-containing protein</fullName>
    </submittedName>
</protein>
<name>A0A929RWC6_9BACT</name>
<organism evidence="1 2">
    <name type="scientific">Alloprevotella tannerae</name>
    <dbReference type="NCBI Taxonomy" id="76122"/>
    <lineage>
        <taxon>Bacteria</taxon>
        <taxon>Pseudomonadati</taxon>
        <taxon>Bacteroidota</taxon>
        <taxon>Bacteroidia</taxon>
        <taxon>Bacteroidales</taxon>
        <taxon>Prevotellaceae</taxon>
        <taxon>Alloprevotella</taxon>
    </lineage>
</organism>
<dbReference type="Proteomes" id="UP000704068">
    <property type="component" value="Unassembled WGS sequence"/>
</dbReference>
<comment type="caution">
    <text evidence="1">The sequence shown here is derived from an EMBL/GenBank/DDBJ whole genome shotgun (WGS) entry which is preliminary data.</text>
</comment>
<gene>
    <name evidence="1" type="ORF">HXK21_01695</name>
</gene>
<dbReference type="RefSeq" id="WP_303762865.1">
    <property type="nucleotide sequence ID" value="NZ_JABZGR010000002.1"/>
</dbReference>